<dbReference type="InterPro" id="IPR001138">
    <property type="entry name" value="Zn2Cys6_DnaBD"/>
</dbReference>
<evidence type="ECO:0000313" key="5">
    <source>
        <dbReference type="Proteomes" id="UP000319160"/>
    </source>
</evidence>
<dbReference type="GO" id="GO:0000981">
    <property type="term" value="F:DNA-binding transcription factor activity, RNA polymerase II-specific"/>
    <property type="evidence" value="ECO:0007669"/>
    <property type="project" value="InterPro"/>
</dbReference>
<organism evidence="4 5">
    <name type="scientific">Xylaria flabelliformis</name>
    <dbReference type="NCBI Taxonomy" id="2512241"/>
    <lineage>
        <taxon>Eukaryota</taxon>
        <taxon>Fungi</taxon>
        <taxon>Dikarya</taxon>
        <taxon>Ascomycota</taxon>
        <taxon>Pezizomycotina</taxon>
        <taxon>Sordariomycetes</taxon>
        <taxon>Xylariomycetidae</taxon>
        <taxon>Xylariales</taxon>
        <taxon>Xylariaceae</taxon>
        <taxon>Xylaria</taxon>
    </lineage>
</organism>
<dbReference type="OrthoDB" id="2534600at2759"/>
<feature type="region of interest" description="Disordered" evidence="2">
    <location>
        <begin position="1"/>
        <end position="33"/>
    </location>
</feature>
<feature type="region of interest" description="Disordered" evidence="2">
    <location>
        <begin position="118"/>
        <end position="167"/>
    </location>
</feature>
<feature type="compositionally biased region" description="Basic and acidic residues" evidence="2">
    <location>
        <begin position="361"/>
        <end position="370"/>
    </location>
</feature>
<gene>
    <name evidence="4" type="ORF">FHL15_010215</name>
</gene>
<dbReference type="Gene3D" id="4.10.240.10">
    <property type="entry name" value="Zn(2)-C6 fungal-type DNA-binding domain"/>
    <property type="match status" value="1"/>
</dbReference>
<dbReference type="PANTHER" id="PTHR47655">
    <property type="entry name" value="QUINIC ACID UTILIZATION ACTIVATOR"/>
    <property type="match status" value="1"/>
</dbReference>
<feature type="compositionally biased region" description="Polar residues" evidence="2">
    <location>
        <begin position="328"/>
        <end position="337"/>
    </location>
</feature>
<feature type="compositionally biased region" description="Polar residues" evidence="2">
    <location>
        <begin position="375"/>
        <end position="393"/>
    </location>
</feature>
<feature type="domain" description="Zn(2)-C6 fungal-type" evidence="3">
    <location>
        <begin position="168"/>
        <end position="198"/>
    </location>
</feature>
<dbReference type="EMBL" id="VFLP01000078">
    <property type="protein sequence ID" value="TRX88872.1"/>
    <property type="molecule type" value="Genomic_DNA"/>
</dbReference>
<dbReference type="PANTHER" id="PTHR47655:SF2">
    <property type="entry name" value="QUINIC ACID UTILIZATION ACTIVATOR"/>
    <property type="match status" value="1"/>
</dbReference>
<dbReference type="AlphaFoldDB" id="A0A553HLN2"/>
<dbReference type="CDD" id="cd00067">
    <property type="entry name" value="GAL4"/>
    <property type="match status" value="1"/>
</dbReference>
<dbReference type="SMART" id="SM00066">
    <property type="entry name" value="GAL4"/>
    <property type="match status" value="1"/>
</dbReference>
<dbReference type="STRING" id="2512241.A0A553HLN2"/>
<feature type="compositionally biased region" description="Polar residues" evidence="2">
    <location>
        <begin position="9"/>
        <end position="18"/>
    </location>
</feature>
<dbReference type="InterPro" id="IPR052783">
    <property type="entry name" value="Metabolic/Drug-Res_Regulator"/>
</dbReference>
<evidence type="ECO:0000259" key="3">
    <source>
        <dbReference type="PROSITE" id="PS50048"/>
    </source>
</evidence>
<dbReference type="GO" id="GO:0045944">
    <property type="term" value="P:positive regulation of transcription by RNA polymerase II"/>
    <property type="evidence" value="ECO:0007669"/>
    <property type="project" value="TreeGrafter"/>
</dbReference>
<name>A0A553HLN2_9PEZI</name>
<evidence type="ECO:0000256" key="1">
    <source>
        <dbReference type="ARBA" id="ARBA00023242"/>
    </source>
</evidence>
<dbReference type="Proteomes" id="UP000319160">
    <property type="component" value="Unassembled WGS sequence"/>
</dbReference>
<keyword evidence="5" id="KW-1185">Reference proteome</keyword>
<dbReference type="SUPFAM" id="SSF57701">
    <property type="entry name" value="Zn2/Cys6 DNA-binding domain"/>
    <property type="match status" value="1"/>
</dbReference>
<feature type="region of interest" description="Disordered" evidence="2">
    <location>
        <begin position="361"/>
        <end position="433"/>
    </location>
</feature>
<sequence>MLSYDREQLNTPSPTPSSKDARKGWPQQHFGGYNAPDKGLRDVLIEARSLSNVIKILSCGLASTSLVKPHIPFSWEYYCPSYRVYESFRAIVALSTHKTRQPILQAVPFRSPQPSRPWPLFPINRPTVTGVPRRQRGSPVPHPAAEAMSDGESDEGRRAAKKRKASRACDRCNSQHQPCDNAVPKCSVCVRAGTECTYNRPVRKRGPRSGYTGQNGERLWAIVLQARPDIEDVVLQVLRGGTYGDTGVSNLEYYRNNDNQTELVNKFNESRIGRFLQNGESADLNLLPLDQALPPVSCFDLPRKETGFRKTDDAGGQSSALPILSNQHSRMSSNTINPHGAPQNPGDIYLQSEDIRRRVFDSPQEQRRSYDGPSYQGSPAIQNTPFGSSSSVNDYHDFKAPGTDIATPANLNDFSSATSAPRSTYQGDDRSDTKMEFPDLEAAYRSRWLDSIPRDTLLNLGFAPGEGMEEDFFELCANPDPIDSTPTNFVADQDEDEEAIWRRLVMRAPQLKSLREGENFIGQEVIPCPVRQVTLITVT</sequence>
<dbReference type="PROSITE" id="PS50048">
    <property type="entry name" value="ZN2_CY6_FUNGAL_2"/>
    <property type="match status" value="1"/>
</dbReference>
<keyword evidence="1" id="KW-0539">Nucleus</keyword>
<dbReference type="GO" id="GO:0008270">
    <property type="term" value="F:zinc ion binding"/>
    <property type="evidence" value="ECO:0007669"/>
    <property type="project" value="InterPro"/>
</dbReference>
<feature type="region of interest" description="Disordered" evidence="2">
    <location>
        <begin position="328"/>
        <end position="348"/>
    </location>
</feature>
<proteinExistence type="predicted"/>
<evidence type="ECO:0000313" key="4">
    <source>
        <dbReference type="EMBL" id="TRX88872.1"/>
    </source>
</evidence>
<accession>A0A553HLN2</accession>
<dbReference type="InterPro" id="IPR036864">
    <property type="entry name" value="Zn2-C6_fun-type_DNA-bd_sf"/>
</dbReference>
<feature type="compositionally biased region" description="Polar residues" evidence="2">
    <location>
        <begin position="409"/>
        <end position="426"/>
    </location>
</feature>
<reference evidence="5" key="1">
    <citation type="submission" date="2019-06" db="EMBL/GenBank/DDBJ databases">
        <title>Draft genome sequence of the griseofulvin-producing fungus Xylaria cubensis strain G536.</title>
        <authorList>
            <person name="Mead M.E."/>
            <person name="Raja H.A."/>
            <person name="Steenwyk J.L."/>
            <person name="Knowles S.L."/>
            <person name="Oberlies N.H."/>
            <person name="Rokas A."/>
        </authorList>
    </citation>
    <scope>NUCLEOTIDE SEQUENCE [LARGE SCALE GENOMIC DNA]</scope>
    <source>
        <strain evidence="5">G536</strain>
    </source>
</reference>
<evidence type="ECO:0000256" key="2">
    <source>
        <dbReference type="SAM" id="MobiDB-lite"/>
    </source>
</evidence>
<dbReference type="Pfam" id="PF00172">
    <property type="entry name" value="Zn_clus"/>
    <property type="match status" value="1"/>
</dbReference>
<protein>
    <recommendedName>
        <fullName evidence="3">Zn(2)-C6 fungal-type domain-containing protein</fullName>
    </recommendedName>
</protein>
<comment type="caution">
    <text evidence="4">The sequence shown here is derived from an EMBL/GenBank/DDBJ whole genome shotgun (WGS) entry which is preliminary data.</text>
</comment>